<feature type="region of interest" description="Disordered" evidence="7">
    <location>
        <begin position="216"/>
        <end position="238"/>
    </location>
</feature>
<feature type="transmembrane region" description="Helical" evidence="8">
    <location>
        <begin position="51"/>
        <end position="76"/>
    </location>
</feature>
<dbReference type="InterPro" id="IPR036259">
    <property type="entry name" value="MFS_trans_sf"/>
</dbReference>
<dbReference type="PANTHER" id="PTHR43266">
    <property type="entry name" value="MACROLIDE-EFFLUX PROTEIN"/>
    <property type="match status" value="1"/>
</dbReference>
<sequence>MKKLGEGLAVLRVLRHPALLRLWLAQVIYLSVQFTASYAMIVLITNETHSAVMVGLVIIALSLPLVLFGAPAGALVDRLDRRTVLWVSNVVRALATLLFVLALLLSPHQYIFIYILAFFFSLVGLFFSPAEGAIIPSLVGEEELLPALSLYNLTLNMSQAVGLLILGPLMLNLLPPLSLSLFGSRPIQLMPVETLFLLISALYLLATALTATLPRQNRPGSQDKSKAISSSPSPAVLPAAAAGESTRPYERLSEEAGALLSGWQRLRQDLQDGWRLVRNDGVLLDALFQSCFGGLVMLTIAELATTFVQRLLGLPASNTTVIFAPAGLGLVAGSLLVPAVVTRLGSLRTMLAGMVGTGLGIALIPPLQWLARMLLAPHWATHPLFLLVLAVLTALVGFGLDLVVVPAQTLMQQRSPDEMRGRVLALFQVLFNGGAIPVMLFMGALTDWLGIVPVTYLLAGSCLLAALLTLVRALTRGERDRFAGRRGRRQTETRERLPVS</sequence>
<keyword evidence="2" id="KW-0813">Transport</keyword>
<dbReference type="AlphaFoldDB" id="A0A455T373"/>
<feature type="compositionally biased region" description="Low complexity" evidence="7">
    <location>
        <begin position="227"/>
        <end position="238"/>
    </location>
</feature>
<evidence type="ECO:0000259" key="9">
    <source>
        <dbReference type="PROSITE" id="PS50850"/>
    </source>
</evidence>
<accession>A0A455T373</accession>
<evidence type="ECO:0000256" key="1">
    <source>
        <dbReference type="ARBA" id="ARBA00004651"/>
    </source>
</evidence>
<feature type="transmembrane region" description="Helical" evidence="8">
    <location>
        <begin position="83"/>
        <end position="105"/>
    </location>
</feature>
<dbReference type="CDD" id="cd06173">
    <property type="entry name" value="MFS_MefA_like"/>
    <property type="match status" value="1"/>
</dbReference>
<feature type="transmembrane region" description="Helical" evidence="8">
    <location>
        <begin position="448"/>
        <end position="471"/>
    </location>
</feature>
<evidence type="ECO:0000256" key="8">
    <source>
        <dbReference type="SAM" id="Phobius"/>
    </source>
</evidence>
<dbReference type="Gene3D" id="1.20.1250.20">
    <property type="entry name" value="MFS general substrate transporter like domains"/>
    <property type="match status" value="1"/>
</dbReference>
<name>A0A455T373_9CHLR</name>
<evidence type="ECO:0000256" key="5">
    <source>
        <dbReference type="ARBA" id="ARBA00022989"/>
    </source>
</evidence>
<feature type="transmembrane region" description="Helical" evidence="8">
    <location>
        <begin position="150"/>
        <end position="174"/>
    </location>
</feature>
<dbReference type="InterPro" id="IPR020846">
    <property type="entry name" value="MFS_dom"/>
</dbReference>
<reference evidence="10" key="1">
    <citation type="submission" date="2018-12" db="EMBL/GenBank/DDBJ databases">
        <title>Novel natural products biosynthetic potential of the class Ktedonobacteria.</title>
        <authorList>
            <person name="Zheng Y."/>
            <person name="Saitou A."/>
            <person name="Wang C.M."/>
            <person name="Toyoda A."/>
            <person name="Minakuchi Y."/>
            <person name="Sekiguchi Y."/>
            <person name="Ueda K."/>
            <person name="Takano H."/>
            <person name="Sakai Y."/>
            <person name="Yokota A."/>
            <person name="Yabe S."/>
        </authorList>
    </citation>
    <scope>NUCLEOTIDE SEQUENCE</scope>
    <source>
        <strain evidence="10">A3-2</strain>
    </source>
</reference>
<feature type="transmembrane region" description="Helical" evidence="8">
    <location>
        <begin position="282"/>
        <end position="301"/>
    </location>
</feature>
<protein>
    <recommendedName>
        <fullName evidence="9">Major facilitator superfamily (MFS) profile domain-containing protein</fullName>
    </recommendedName>
</protein>
<feature type="transmembrane region" description="Helical" evidence="8">
    <location>
        <begin position="350"/>
        <end position="371"/>
    </location>
</feature>
<dbReference type="GO" id="GO:0005886">
    <property type="term" value="C:plasma membrane"/>
    <property type="evidence" value="ECO:0007669"/>
    <property type="project" value="UniProtKB-SubCell"/>
</dbReference>
<dbReference type="Pfam" id="PF07690">
    <property type="entry name" value="MFS_1"/>
    <property type="match status" value="2"/>
</dbReference>
<keyword evidence="4 8" id="KW-0812">Transmembrane</keyword>
<organism evidence="10">
    <name type="scientific">Thermogemmatispora argillosa</name>
    <dbReference type="NCBI Taxonomy" id="2045280"/>
    <lineage>
        <taxon>Bacteria</taxon>
        <taxon>Bacillati</taxon>
        <taxon>Chloroflexota</taxon>
        <taxon>Ktedonobacteria</taxon>
        <taxon>Thermogemmatisporales</taxon>
        <taxon>Thermogemmatisporaceae</taxon>
        <taxon>Thermogemmatispora</taxon>
    </lineage>
</organism>
<evidence type="ECO:0000256" key="6">
    <source>
        <dbReference type="ARBA" id="ARBA00023136"/>
    </source>
</evidence>
<feature type="transmembrane region" description="Helical" evidence="8">
    <location>
        <begin position="111"/>
        <end position="130"/>
    </location>
</feature>
<feature type="transmembrane region" description="Helical" evidence="8">
    <location>
        <begin position="194"/>
        <end position="214"/>
    </location>
</feature>
<feature type="domain" description="Major facilitator superfamily (MFS) profile" evidence="9">
    <location>
        <begin position="18"/>
        <end position="477"/>
    </location>
</feature>
<dbReference type="InterPro" id="IPR011701">
    <property type="entry name" value="MFS"/>
</dbReference>
<dbReference type="SUPFAM" id="SSF103473">
    <property type="entry name" value="MFS general substrate transporter"/>
    <property type="match status" value="1"/>
</dbReference>
<evidence type="ECO:0000256" key="7">
    <source>
        <dbReference type="SAM" id="MobiDB-lite"/>
    </source>
</evidence>
<dbReference type="PROSITE" id="PS50850">
    <property type="entry name" value="MFS"/>
    <property type="match status" value="1"/>
</dbReference>
<dbReference type="GO" id="GO:0022857">
    <property type="term" value="F:transmembrane transporter activity"/>
    <property type="evidence" value="ECO:0007669"/>
    <property type="project" value="InterPro"/>
</dbReference>
<feature type="transmembrane region" description="Helical" evidence="8">
    <location>
        <begin position="383"/>
        <end position="403"/>
    </location>
</feature>
<dbReference type="PANTHER" id="PTHR43266:SF2">
    <property type="entry name" value="MAJOR FACILITATOR SUPERFAMILY (MFS) PROFILE DOMAIN-CONTAINING PROTEIN"/>
    <property type="match status" value="1"/>
</dbReference>
<evidence type="ECO:0000313" key="10">
    <source>
        <dbReference type="EMBL" id="BBH92925.1"/>
    </source>
</evidence>
<evidence type="ECO:0000256" key="2">
    <source>
        <dbReference type="ARBA" id="ARBA00022448"/>
    </source>
</evidence>
<evidence type="ECO:0000256" key="3">
    <source>
        <dbReference type="ARBA" id="ARBA00022475"/>
    </source>
</evidence>
<keyword evidence="3" id="KW-1003">Cell membrane</keyword>
<comment type="subcellular location">
    <subcellularLocation>
        <location evidence="1">Cell membrane</location>
        <topology evidence="1">Multi-pass membrane protein</topology>
    </subcellularLocation>
</comment>
<dbReference type="EMBL" id="AP019377">
    <property type="protein sequence ID" value="BBH92925.1"/>
    <property type="molecule type" value="Genomic_DNA"/>
</dbReference>
<keyword evidence="6 8" id="KW-0472">Membrane</keyword>
<feature type="transmembrane region" description="Helical" evidence="8">
    <location>
        <begin position="321"/>
        <end position="341"/>
    </location>
</feature>
<proteinExistence type="predicted"/>
<feature type="transmembrane region" description="Helical" evidence="8">
    <location>
        <begin position="20"/>
        <end position="45"/>
    </location>
</feature>
<keyword evidence="5 8" id="KW-1133">Transmembrane helix</keyword>
<feature type="transmembrane region" description="Helical" evidence="8">
    <location>
        <begin position="423"/>
        <end position="442"/>
    </location>
</feature>
<gene>
    <name evidence="10" type="ORF">KTA_11240</name>
</gene>
<evidence type="ECO:0000256" key="4">
    <source>
        <dbReference type="ARBA" id="ARBA00022692"/>
    </source>
</evidence>